<dbReference type="Proteomes" id="UP001412067">
    <property type="component" value="Unassembled WGS sequence"/>
</dbReference>
<evidence type="ECO:0000313" key="6">
    <source>
        <dbReference type="Proteomes" id="UP001412067"/>
    </source>
</evidence>
<reference evidence="5 6" key="1">
    <citation type="journal article" date="2022" name="Nat. Plants">
        <title>Genomes of leafy and leafless Platanthera orchids illuminate the evolution of mycoheterotrophy.</title>
        <authorList>
            <person name="Li M.H."/>
            <person name="Liu K.W."/>
            <person name="Li Z."/>
            <person name="Lu H.C."/>
            <person name="Ye Q.L."/>
            <person name="Zhang D."/>
            <person name="Wang J.Y."/>
            <person name="Li Y.F."/>
            <person name="Zhong Z.M."/>
            <person name="Liu X."/>
            <person name="Yu X."/>
            <person name="Liu D.K."/>
            <person name="Tu X.D."/>
            <person name="Liu B."/>
            <person name="Hao Y."/>
            <person name="Liao X.Y."/>
            <person name="Jiang Y.T."/>
            <person name="Sun W.H."/>
            <person name="Chen J."/>
            <person name="Chen Y.Q."/>
            <person name="Ai Y."/>
            <person name="Zhai J.W."/>
            <person name="Wu S.S."/>
            <person name="Zhou Z."/>
            <person name="Hsiao Y.Y."/>
            <person name="Wu W.L."/>
            <person name="Chen Y.Y."/>
            <person name="Lin Y.F."/>
            <person name="Hsu J.L."/>
            <person name="Li C.Y."/>
            <person name="Wang Z.W."/>
            <person name="Zhao X."/>
            <person name="Zhong W.Y."/>
            <person name="Ma X.K."/>
            <person name="Ma L."/>
            <person name="Huang J."/>
            <person name="Chen G.Z."/>
            <person name="Huang M.Z."/>
            <person name="Huang L."/>
            <person name="Peng D.H."/>
            <person name="Luo Y.B."/>
            <person name="Zou S.Q."/>
            <person name="Chen S.P."/>
            <person name="Lan S."/>
            <person name="Tsai W.C."/>
            <person name="Van de Peer Y."/>
            <person name="Liu Z.J."/>
        </authorList>
    </citation>
    <scope>NUCLEOTIDE SEQUENCE [LARGE SCALE GENOMIC DNA]</scope>
    <source>
        <strain evidence="5">Lor288</strain>
    </source>
</reference>
<gene>
    <name evidence="5" type="primary">MFP</name>
    <name evidence="5" type="ORF">KSP40_PGU022799</name>
</gene>
<name>A0ABR2MI57_9ASPA</name>
<proteinExistence type="predicted"/>
<keyword evidence="1" id="KW-0413">Isomerase</keyword>
<dbReference type="EMBL" id="JBBWWR010000007">
    <property type="protein sequence ID" value="KAK8963671.1"/>
    <property type="molecule type" value="Genomic_DNA"/>
</dbReference>
<protein>
    <submittedName>
        <fullName evidence="5">Peroxisomal fatty acid beta-oxidation multifunctional protein</fullName>
    </submittedName>
</protein>
<dbReference type="PANTHER" id="PTHR23309:SF49">
    <property type="entry name" value="PEROXISOMAL BIFUNCTIONAL ENZYME"/>
    <property type="match status" value="1"/>
</dbReference>
<accession>A0ABR2MI57</accession>
<keyword evidence="6" id="KW-1185">Reference proteome</keyword>
<dbReference type="PANTHER" id="PTHR23309">
    <property type="entry name" value="3-HYDROXYACYL-COA DEHYROGENASE"/>
    <property type="match status" value="1"/>
</dbReference>
<evidence type="ECO:0000313" key="5">
    <source>
        <dbReference type="EMBL" id="KAK8963671.1"/>
    </source>
</evidence>
<evidence type="ECO:0000256" key="3">
    <source>
        <dbReference type="ARBA" id="ARBA00023268"/>
    </source>
</evidence>
<evidence type="ECO:0000256" key="1">
    <source>
        <dbReference type="ARBA" id="ARBA00023235"/>
    </source>
</evidence>
<sequence>MPCDRETRPRWSVGNLTDLGQPAGGDGEGGGRQSGRPRMSSGSAASSSRRSSGSRRSLKSERSPDGRIFVFVMAREQVAMEVGSDGVAIITISNPPVNALATSVIVGLKEKYKEAMKRSDVKAIVLTGELSRGEL</sequence>
<dbReference type="InterPro" id="IPR029045">
    <property type="entry name" value="ClpP/crotonase-like_dom_sf"/>
</dbReference>
<keyword evidence="3" id="KW-0511">Multifunctional enzyme</keyword>
<feature type="region of interest" description="Disordered" evidence="4">
    <location>
        <begin position="1"/>
        <end position="62"/>
    </location>
</feature>
<dbReference type="SUPFAM" id="SSF52096">
    <property type="entry name" value="ClpP/crotonase"/>
    <property type="match status" value="1"/>
</dbReference>
<dbReference type="Gene3D" id="3.90.226.10">
    <property type="entry name" value="2-enoyl-CoA Hydratase, Chain A, domain 1"/>
    <property type="match status" value="1"/>
</dbReference>
<comment type="caution">
    <text evidence="5">The sequence shown here is derived from an EMBL/GenBank/DDBJ whole genome shotgun (WGS) entry which is preliminary data.</text>
</comment>
<evidence type="ECO:0000256" key="4">
    <source>
        <dbReference type="SAM" id="MobiDB-lite"/>
    </source>
</evidence>
<keyword evidence="2" id="KW-0456">Lyase</keyword>
<feature type="compositionally biased region" description="Low complexity" evidence="4">
    <location>
        <begin position="34"/>
        <end position="51"/>
    </location>
</feature>
<evidence type="ECO:0000256" key="2">
    <source>
        <dbReference type="ARBA" id="ARBA00023239"/>
    </source>
</evidence>
<feature type="compositionally biased region" description="Gly residues" evidence="4">
    <location>
        <begin position="22"/>
        <end position="33"/>
    </location>
</feature>
<organism evidence="5 6">
    <name type="scientific">Platanthera guangdongensis</name>
    <dbReference type="NCBI Taxonomy" id="2320717"/>
    <lineage>
        <taxon>Eukaryota</taxon>
        <taxon>Viridiplantae</taxon>
        <taxon>Streptophyta</taxon>
        <taxon>Embryophyta</taxon>
        <taxon>Tracheophyta</taxon>
        <taxon>Spermatophyta</taxon>
        <taxon>Magnoliopsida</taxon>
        <taxon>Liliopsida</taxon>
        <taxon>Asparagales</taxon>
        <taxon>Orchidaceae</taxon>
        <taxon>Orchidoideae</taxon>
        <taxon>Orchideae</taxon>
        <taxon>Orchidinae</taxon>
        <taxon>Platanthera</taxon>
    </lineage>
</organism>